<keyword evidence="3 10" id="KW-0716">Sensory transduction</keyword>
<evidence type="ECO:0000256" key="8">
    <source>
        <dbReference type="ARBA" id="ARBA00023170"/>
    </source>
</evidence>
<organism evidence="11 12">
    <name type="scientific">Clunio marinus</name>
    <dbReference type="NCBI Taxonomy" id="568069"/>
    <lineage>
        <taxon>Eukaryota</taxon>
        <taxon>Metazoa</taxon>
        <taxon>Ecdysozoa</taxon>
        <taxon>Arthropoda</taxon>
        <taxon>Hexapoda</taxon>
        <taxon>Insecta</taxon>
        <taxon>Pterygota</taxon>
        <taxon>Neoptera</taxon>
        <taxon>Endopterygota</taxon>
        <taxon>Diptera</taxon>
        <taxon>Nematocera</taxon>
        <taxon>Chironomoidea</taxon>
        <taxon>Chironomidae</taxon>
        <taxon>Clunio</taxon>
    </lineage>
</organism>
<protein>
    <recommendedName>
        <fullName evidence="10">Odorant receptor</fullName>
    </recommendedName>
</protein>
<dbReference type="InterPro" id="IPR004117">
    <property type="entry name" value="7tm6_olfct_rcpt"/>
</dbReference>
<evidence type="ECO:0000256" key="2">
    <source>
        <dbReference type="ARBA" id="ARBA00022475"/>
    </source>
</evidence>
<keyword evidence="12" id="KW-1185">Reference proteome</keyword>
<gene>
    <name evidence="11" type="primary">similar to AGAP008114-PA</name>
    <name evidence="11" type="ORF">CLUMA_CG005957</name>
</gene>
<evidence type="ECO:0000313" key="12">
    <source>
        <dbReference type="Proteomes" id="UP000183832"/>
    </source>
</evidence>
<sequence>MKSLVLNDSTYILRLSLATTSKLSKFYLSFQQCLVMDKISNFVGDLKIKIHTLLNNNLDYKLEFQIIDKCFKISTFDPFKIRNGSWIYLSYVTIFWVFFILITLKNIFVDFSGDNAKQVSSVVGAFGWIQIVVKLLVFCFYNKELLMLKKMILDDGKERCSDIERKYRRNNRIALLLLIYSLTTTAISYIVWNMMKINDFVLAIEMKVPWTRPNSHPSHEINLAALTLITFTSVLSTIGCDSFLVIMTTYGLSKMAICSDLASKIGRNTDDKFIEDLIKKHLHALDVIETAGNVLQPINFCLIISDFLIFVLTIIQFKSGKGEPIAVVGAMCMTFLLFQFCFMGTAVSSSCEDFERSIYCSKWYELKNVSLKKNILLLLNVAQRKREYSALGIKPINLNTFADVMNKAYGLIKFFLSLV</sequence>
<proteinExistence type="inferred from homology"/>
<dbReference type="AlphaFoldDB" id="A0A1J1HWL2"/>
<comment type="subcellular location">
    <subcellularLocation>
        <location evidence="1 10">Cell membrane</location>
        <topology evidence="1 10">Multi-pass membrane protein</topology>
    </subcellularLocation>
</comment>
<feature type="transmembrane region" description="Helical" evidence="10">
    <location>
        <begin position="86"/>
        <end position="108"/>
    </location>
</feature>
<keyword evidence="8 10" id="KW-0675">Receptor</keyword>
<evidence type="ECO:0000313" key="11">
    <source>
        <dbReference type="EMBL" id="CRK92379.1"/>
    </source>
</evidence>
<dbReference type="STRING" id="568069.A0A1J1HWL2"/>
<comment type="similarity">
    <text evidence="10">Belongs to the insect chemoreceptor superfamily. Heteromeric odorant receptor channel (TC 1.A.69) family.</text>
</comment>
<reference evidence="11 12" key="1">
    <citation type="submission" date="2015-04" db="EMBL/GenBank/DDBJ databases">
        <authorList>
            <person name="Syromyatnikov M.Y."/>
            <person name="Popov V.N."/>
        </authorList>
    </citation>
    <scope>NUCLEOTIDE SEQUENCE [LARGE SCALE GENOMIC DNA]</scope>
</reference>
<feature type="transmembrane region" description="Helical" evidence="10">
    <location>
        <begin position="223"/>
        <end position="246"/>
    </location>
</feature>
<evidence type="ECO:0000256" key="6">
    <source>
        <dbReference type="ARBA" id="ARBA00022989"/>
    </source>
</evidence>
<keyword evidence="6 10" id="KW-1133">Transmembrane helix</keyword>
<accession>A0A1J1HWL2</accession>
<evidence type="ECO:0000256" key="5">
    <source>
        <dbReference type="ARBA" id="ARBA00022725"/>
    </source>
</evidence>
<dbReference type="PANTHER" id="PTHR21137:SF35">
    <property type="entry name" value="ODORANT RECEPTOR 19A-RELATED"/>
    <property type="match status" value="1"/>
</dbReference>
<feature type="transmembrane region" description="Helical" evidence="10">
    <location>
        <begin position="173"/>
        <end position="192"/>
    </location>
</feature>
<dbReference type="Proteomes" id="UP000183832">
    <property type="component" value="Unassembled WGS sequence"/>
</dbReference>
<dbReference type="PANTHER" id="PTHR21137">
    <property type="entry name" value="ODORANT RECEPTOR"/>
    <property type="match status" value="1"/>
</dbReference>
<keyword evidence="9 10" id="KW-0807">Transducer</keyword>
<evidence type="ECO:0000256" key="3">
    <source>
        <dbReference type="ARBA" id="ARBA00022606"/>
    </source>
</evidence>
<keyword evidence="5 10" id="KW-0552">Olfaction</keyword>
<evidence type="ECO:0000256" key="10">
    <source>
        <dbReference type="RuleBase" id="RU351113"/>
    </source>
</evidence>
<feature type="transmembrane region" description="Helical" evidence="10">
    <location>
        <begin position="300"/>
        <end position="319"/>
    </location>
</feature>
<dbReference type="Pfam" id="PF02949">
    <property type="entry name" value="7tm_6"/>
    <property type="match status" value="1"/>
</dbReference>
<dbReference type="OrthoDB" id="8196465at2759"/>
<dbReference type="GO" id="GO:0005886">
    <property type="term" value="C:plasma membrane"/>
    <property type="evidence" value="ECO:0007669"/>
    <property type="project" value="UniProtKB-SubCell"/>
</dbReference>
<dbReference type="GO" id="GO:0005549">
    <property type="term" value="F:odorant binding"/>
    <property type="evidence" value="ECO:0007669"/>
    <property type="project" value="InterPro"/>
</dbReference>
<dbReference type="GO" id="GO:0007165">
    <property type="term" value="P:signal transduction"/>
    <property type="evidence" value="ECO:0007669"/>
    <property type="project" value="UniProtKB-KW"/>
</dbReference>
<comment type="caution">
    <text evidence="10">Lacks conserved residue(s) required for the propagation of feature annotation.</text>
</comment>
<keyword evidence="7 10" id="KW-0472">Membrane</keyword>
<keyword evidence="4 10" id="KW-0812">Transmembrane</keyword>
<evidence type="ECO:0000256" key="7">
    <source>
        <dbReference type="ARBA" id="ARBA00023136"/>
    </source>
</evidence>
<evidence type="ECO:0000256" key="9">
    <source>
        <dbReference type="ARBA" id="ARBA00023224"/>
    </source>
</evidence>
<feature type="transmembrane region" description="Helical" evidence="10">
    <location>
        <begin position="325"/>
        <end position="347"/>
    </location>
</feature>
<evidence type="ECO:0000256" key="1">
    <source>
        <dbReference type="ARBA" id="ARBA00004651"/>
    </source>
</evidence>
<dbReference type="EMBL" id="CVRI01000026">
    <property type="protein sequence ID" value="CRK92379.1"/>
    <property type="molecule type" value="Genomic_DNA"/>
</dbReference>
<dbReference type="GO" id="GO:0004984">
    <property type="term" value="F:olfactory receptor activity"/>
    <property type="evidence" value="ECO:0007669"/>
    <property type="project" value="InterPro"/>
</dbReference>
<evidence type="ECO:0000256" key="4">
    <source>
        <dbReference type="ARBA" id="ARBA00022692"/>
    </source>
</evidence>
<feature type="transmembrane region" description="Helical" evidence="10">
    <location>
        <begin position="120"/>
        <end position="141"/>
    </location>
</feature>
<keyword evidence="2" id="KW-1003">Cell membrane</keyword>
<name>A0A1J1HWL2_9DIPT</name>